<dbReference type="AlphaFoldDB" id="Q0KBH7"/>
<evidence type="ECO:0000313" key="3">
    <source>
        <dbReference type="Proteomes" id="UP000008210"/>
    </source>
</evidence>
<feature type="transmembrane region" description="Helical" evidence="1">
    <location>
        <begin position="111"/>
        <end position="132"/>
    </location>
</feature>
<dbReference type="InterPro" id="IPR030191">
    <property type="entry name" value="CodB"/>
</dbReference>
<reference evidence="2 3" key="1">
    <citation type="journal article" date="2006" name="Nat. Biotechnol.">
        <title>Genome sequence of the bioplastic-producing 'Knallgas' bacterium Ralstonia eutropha H16.</title>
        <authorList>
            <person name="Pohlmann A."/>
            <person name="Fricke W.F."/>
            <person name="Reinecke F."/>
            <person name="Kusian B."/>
            <person name="Liesegang H."/>
            <person name="Cramm R."/>
            <person name="Eitinger T."/>
            <person name="Ewering C."/>
            <person name="Potter M."/>
            <person name="Schwartz E."/>
            <person name="Strittmatter A."/>
            <person name="Voss I."/>
            <person name="Gottschalk G."/>
            <person name="Steinbuechel A."/>
            <person name="Friedrich B."/>
            <person name="Bowien B."/>
        </authorList>
    </citation>
    <scope>NUCLEOTIDE SEQUENCE [LARGE SCALE GENOMIC DNA]</scope>
    <source>
        <strain evidence="3">ATCC 17699 / DSM 428 / KCTC 22496 / NCIMB 10442 / H16 / Stanier 337</strain>
    </source>
</reference>
<dbReference type="HOGENOM" id="CLU_1292618_0_0_4"/>
<keyword evidence="1" id="KW-0812">Transmembrane</keyword>
<keyword evidence="3" id="KW-1185">Reference proteome</keyword>
<sequence>MNQKAQSSPAVDADYMFATVPPGARRPTWKQVMVWVGFGYVATGLFIGGTLAGPAGGAGVSFSMALLAIAIAIGMGMGILFVLTALLGIIAQRTGLSLALLCRYAYGARGMNAQLINYLGIMAPPLAGPLLADFYIRHKGRYDVRELDRQPAFNRAGIGAALVGMALGLGLELNRWLPEWPNGLVALLATVLVYLLLHPVLNVKVQPLAENAS</sequence>
<keyword evidence="1" id="KW-1133">Transmembrane helix</keyword>
<dbReference type="KEGG" id="reh:H16_A1512"/>
<dbReference type="eggNOG" id="COG1953">
    <property type="taxonomic scope" value="Bacteria"/>
</dbReference>
<feature type="transmembrane region" description="Helical" evidence="1">
    <location>
        <begin position="65"/>
        <end position="91"/>
    </location>
</feature>
<dbReference type="PATRIC" id="fig|381666.6.peg.1898"/>
<name>Q0KBH7_CUPNH</name>
<evidence type="ECO:0000313" key="2">
    <source>
        <dbReference type="EMBL" id="CAJ92644.1"/>
    </source>
</evidence>
<dbReference type="eggNOG" id="COG1457">
    <property type="taxonomic scope" value="Bacteria"/>
</dbReference>
<evidence type="ECO:0000256" key="1">
    <source>
        <dbReference type="SAM" id="Phobius"/>
    </source>
</evidence>
<dbReference type="GO" id="GO:0015209">
    <property type="term" value="F:cytosine transmembrane transporter activity"/>
    <property type="evidence" value="ECO:0007669"/>
    <property type="project" value="InterPro"/>
</dbReference>
<feature type="transmembrane region" description="Helical" evidence="1">
    <location>
        <begin position="32"/>
        <end position="53"/>
    </location>
</feature>
<dbReference type="Proteomes" id="UP000008210">
    <property type="component" value="Chromosome 1"/>
</dbReference>
<dbReference type="GO" id="GO:0005886">
    <property type="term" value="C:plasma membrane"/>
    <property type="evidence" value="ECO:0007669"/>
    <property type="project" value="TreeGrafter"/>
</dbReference>
<feature type="transmembrane region" description="Helical" evidence="1">
    <location>
        <begin position="183"/>
        <end position="201"/>
    </location>
</feature>
<dbReference type="Gene3D" id="1.10.4160.10">
    <property type="entry name" value="Hydantoin permease"/>
    <property type="match status" value="2"/>
</dbReference>
<accession>Q0KBH7</accession>
<protein>
    <submittedName>
        <fullName evidence="2">Hypothetical membrane associated protein</fullName>
    </submittedName>
</protein>
<dbReference type="RefSeq" id="WP_011615128.1">
    <property type="nucleotide sequence ID" value="NC_008313.1"/>
</dbReference>
<proteinExistence type="predicted"/>
<feature type="transmembrane region" description="Helical" evidence="1">
    <location>
        <begin position="152"/>
        <end position="171"/>
    </location>
</feature>
<organism evidence="2 3">
    <name type="scientific">Cupriavidus necator (strain ATCC 17699 / DSM 428 / KCTC 22496 / NCIMB 10442 / H16 / Stanier 337)</name>
    <name type="common">Ralstonia eutropha</name>
    <dbReference type="NCBI Taxonomy" id="381666"/>
    <lineage>
        <taxon>Bacteria</taxon>
        <taxon>Pseudomonadati</taxon>
        <taxon>Pseudomonadota</taxon>
        <taxon>Betaproteobacteria</taxon>
        <taxon>Burkholderiales</taxon>
        <taxon>Burkholderiaceae</taxon>
        <taxon>Cupriavidus</taxon>
    </lineage>
</organism>
<dbReference type="EMBL" id="AM260479">
    <property type="protein sequence ID" value="CAJ92644.1"/>
    <property type="molecule type" value="Genomic_DNA"/>
</dbReference>
<dbReference type="PANTHER" id="PTHR30569:SF0">
    <property type="entry name" value="CYTOSINE PERMEASE"/>
    <property type="match status" value="1"/>
</dbReference>
<gene>
    <name evidence="2" type="ordered locus">H16_A1512</name>
</gene>
<keyword evidence="1" id="KW-0472">Membrane</keyword>
<dbReference type="PANTHER" id="PTHR30569">
    <property type="entry name" value="CYTOSINE TRANSPORTER CODB"/>
    <property type="match status" value="1"/>
</dbReference>